<reference evidence="1" key="1">
    <citation type="submission" date="2021-01" db="EMBL/GenBank/DDBJ databases">
        <authorList>
            <consortium name="Genoscope - CEA"/>
            <person name="William W."/>
        </authorList>
    </citation>
    <scope>NUCLEOTIDE SEQUENCE</scope>
</reference>
<organism evidence="1 2">
    <name type="scientific">Paramecium pentaurelia</name>
    <dbReference type="NCBI Taxonomy" id="43138"/>
    <lineage>
        <taxon>Eukaryota</taxon>
        <taxon>Sar</taxon>
        <taxon>Alveolata</taxon>
        <taxon>Ciliophora</taxon>
        <taxon>Intramacronucleata</taxon>
        <taxon>Oligohymenophorea</taxon>
        <taxon>Peniculida</taxon>
        <taxon>Parameciidae</taxon>
        <taxon>Paramecium</taxon>
    </lineage>
</organism>
<keyword evidence="2" id="KW-1185">Reference proteome</keyword>
<proteinExistence type="predicted"/>
<name>A0A8S1XM01_9CILI</name>
<sequence>MKLIYDGLYYFQLVFIHQENSQQLNFLHYGIDTALCTFGSITTSIFQKKFAYVLQNFNFQFYYNFNSDLNRQIQ</sequence>
<protein>
    <submittedName>
        <fullName evidence="1">Uncharacterized protein</fullName>
    </submittedName>
</protein>
<dbReference type="EMBL" id="CAJJDO010000129">
    <property type="protein sequence ID" value="CAD8201979.1"/>
    <property type="molecule type" value="Genomic_DNA"/>
</dbReference>
<accession>A0A8S1XM01</accession>
<comment type="caution">
    <text evidence="1">The sequence shown here is derived from an EMBL/GenBank/DDBJ whole genome shotgun (WGS) entry which is preliminary data.</text>
</comment>
<dbReference type="Proteomes" id="UP000689195">
    <property type="component" value="Unassembled WGS sequence"/>
</dbReference>
<evidence type="ECO:0000313" key="1">
    <source>
        <dbReference type="EMBL" id="CAD8201979.1"/>
    </source>
</evidence>
<dbReference type="AlphaFoldDB" id="A0A8S1XM01"/>
<evidence type="ECO:0000313" key="2">
    <source>
        <dbReference type="Proteomes" id="UP000689195"/>
    </source>
</evidence>
<gene>
    <name evidence="1" type="ORF">PPENT_87.1.T1290146</name>
</gene>